<keyword evidence="4 7" id="KW-0808">Transferase</keyword>
<evidence type="ECO:0000259" key="8">
    <source>
        <dbReference type="Pfam" id="PF00275"/>
    </source>
</evidence>
<accession>A0A399D8D4</accession>
<feature type="binding site" evidence="7">
    <location>
        <position position="22"/>
    </location>
    <ligand>
        <name>3-phosphoshikimate</name>
        <dbReference type="ChEBI" id="CHEBI:145989"/>
    </ligand>
</feature>
<evidence type="ECO:0000256" key="3">
    <source>
        <dbReference type="ARBA" id="ARBA00022605"/>
    </source>
</evidence>
<dbReference type="GO" id="GO:0003866">
    <property type="term" value="F:3-phosphoshikimate 1-carboxyvinyltransferase activity"/>
    <property type="evidence" value="ECO:0007669"/>
    <property type="project" value="UniProtKB-UniRule"/>
</dbReference>
<feature type="binding site" evidence="7">
    <location>
        <position position="145"/>
    </location>
    <ligand>
        <name>3-phosphoshikimate</name>
        <dbReference type="ChEBI" id="CHEBI:145989"/>
    </ligand>
</feature>
<comment type="pathway">
    <text evidence="1 7">Metabolic intermediate biosynthesis; chorismate biosynthesis; chorismate from D-erythrose 4-phosphate and phosphoenolpyruvate: step 6/7.</text>
</comment>
<organism evidence="9 10">
    <name type="scientific">Mariniphaga sediminis</name>
    <dbReference type="NCBI Taxonomy" id="1628158"/>
    <lineage>
        <taxon>Bacteria</taxon>
        <taxon>Pseudomonadati</taxon>
        <taxon>Bacteroidota</taxon>
        <taxon>Bacteroidia</taxon>
        <taxon>Marinilabiliales</taxon>
        <taxon>Prolixibacteraceae</taxon>
        <taxon>Mariniphaga</taxon>
    </lineage>
</organism>
<dbReference type="InterPro" id="IPR023193">
    <property type="entry name" value="EPSP_synthase_CS"/>
</dbReference>
<dbReference type="Proteomes" id="UP000266441">
    <property type="component" value="Unassembled WGS sequence"/>
</dbReference>
<evidence type="ECO:0000256" key="1">
    <source>
        <dbReference type="ARBA" id="ARBA00004811"/>
    </source>
</evidence>
<comment type="caution">
    <text evidence="9">The sequence shown here is derived from an EMBL/GenBank/DDBJ whole genome shotgun (WGS) entry which is preliminary data.</text>
</comment>
<dbReference type="GO" id="GO:0005737">
    <property type="term" value="C:cytoplasm"/>
    <property type="evidence" value="ECO:0007669"/>
    <property type="project" value="UniProtKB-SubCell"/>
</dbReference>
<feature type="binding site" evidence="7">
    <location>
        <position position="146"/>
    </location>
    <ligand>
        <name>3-phosphoshikimate</name>
        <dbReference type="ChEBI" id="CHEBI:145989"/>
    </ligand>
</feature>
<dbReference type="InterPro" id="IPR001986">
    <property type="entry name" value="Enolpyruvate_Tfrase_dom"/>
</dbReference>
<dbReference type="GO" id="GO:0009073">
    <property type="term" value="P:aromatic amino acid family biosynthetic process"/>
    <property type="evidence" value="ECO:0007669"/>
    <property type="project" value="UniProtKB-KW"/>
</dbReference>
<dbReference type="InterPro" id="IPR006264">
    <property type="entry name" value="EPSP_synthase"/>
</dbReference>
<dbReference type="UniPathway" id="UPA00053">
    <property type="reaction ID" value="UER00089"/>
</dbReference>
<feature type="binding site" evidence="7">
    <location>
        <position position="98"/>
    </location>
    <ligand>
        <name>phosphoenolpyruvate</name>
        <dbReference type="ChEBI" id="CHEBI:58702"/>
    </ligand>
</feature>
<dbReference type="RefSeq" id="WP_119348604.1">
    <property type="nucleotide sequence ID" value="NZ_QWET01000002.1"/>
</dbReference>
<dbReference type="EMBL" id="QWET01000002">
    <property type="protein sequence ID" value="RIH66732.1"/>
    <property type="molecule type" value="Genomic_DNA"/>
</dbReference>
<comment type="subunit">
    <text evidence="7">Monomer.</text>
</comment>
<dbReference type="PIRSF" id="PIRSF000505">
    <property type="entry name" value="EPSPS"/>
    <property type="match status" value="1"/>
</dbReference>
<feature type="binding site" evidence="7">
    <location>
        <position position="316"/>
    </location>
    <ligand>
        <name>3-phosphoshikimate</name>
        <dbReference type="ChEBI" id="CHEBI:145989"/>
    </ligand>
</feature>
<evidence type="ECO:0000256" key="2">
    <source>
        <dbReference type="ARBA" id="ARBA00009948"/>
    </source>
</evidence>
<feature type="binding site" evidence="7">
    <location>
        <position position="70"/>
    </location>
    <ligand>
        <name>phosphoenolpyruvate</name>
        <dbReference type="ChEBI" id="CHEBI:58702"/>
    </ligand>
</feature>
<protein>
    <recommendedName>
        <fullName evidence="7">3-phosphoshikimate 1-carboxyvinyltransferase</fullName>
        <ecNumber evidence="7">2.5.1.19</ecNumber>
    </recommendedName>
    <alternativeName>
        <fullName evidence="7">5-enolpyruvylshikimate-3-phosphate synthase</fullName>
        <shortName evidence="7">EPSP synthase</shortName>
        <shortName evidence="7">EPSPS</shortName>
    </alternativeName>
</protein>
<evidence type="ECO:0000256" key="4">
    <source>
        <dbReference type="ARBA" id="ARBA00022679"/>
    </source>
</evidence>
<dbReference type="SUPFAM" id="SSF55205">
    <property type="entry name" value="EPT/RTPC-like"/>
    <property type="match status" value="1"/>
</dbReference>
<comment type="caution">
    <text evidence="7">Lacks conserved residue(s) required for the propagation of feature annotation.</text>
</comment>
<evidence type="ECO:0000256" key="7">
    <source>
        <dbReference type="HAMAP-Rule" id="MF_00210"/>
    </source>
</evidence>
<comment type="similarity">
    <text evidence="2 7">Belongs to the EPSP synthase family.</text>
</comment>
<dbReference type="PANTHER" id="PTHR21090:SF5">
    <property type="entry name" value="PENTAFUNCTIONAL AROM POLYPEPTIDE"/>
    <property type="match status" value="1"/>
</dbReference>
<gene>
    <name evidence="7" type="primary">aroA</name>
    <name evidence="9" type="ORF">D1164_03805</name>
</gene>
<keyword evidence="7" id="KW-0963">Cytoplasm</keyword>
<comment type="function">
    <text evidence="7">Catalyzes the transfer of the enolpyruvyl moiety of phosphoenolpyruvate (PEP) to the 5-hydroxyl of shikimate-3-phosphate (S3P) to produce enolpyruvyl shikimate-3-phosphate and inorganic phosphate.</text>
</comment>
<sequence>MKYIVSTQNKTVNGNIDLPASKSISNRVLIINALCYNPYPVHNLSDSDDTCVLKKALFSNQNKFDIGHAGTAMRFLTAFLSKIVGEWEVTGSQRMKQRPIGILANALTQLGAKIEYLEKEGFPPIKIYGSHLKGKTLELDGSISSQYISALLMIAPTIENGLTLKLKGEVTSQSYIDLTLKLMARFGIQYNWNKNIIHVPEQNYLPGEFTVEADWSGASYWYQIAALAEKGEVLLKNLQLDSLQGDVTIAGWFEQFGVKSEQKKDGVLLIKTENIKPEKLTLDFLENPDMAQTFACLCVAQKVPFHFSGLKTLKIKETDRIFALQNELAKFGAALTEPSDGELAWDGNFDSAAEGKIPLIKTYHDHRMALAFAPLALAGFKMEIDDPMVVTKSYPSFWEDLKKIDFQIENMTS</sequence>
<proteinExistence type="inferred from homology"/>
<dbReference type="CDD" id="cd01556">
    <property type="entry name" value="EPSP_synthase"/>
    <property type="match status" value="1"/>
</dbReference>
<evidence type="ECO:0000313" key="10">
    <source>
        <dbReference type="Proteomes" id="UP000266441"/>
    </source>
</evidence>
<feature type="binding site" evidence="7">
    <location>
        <position position="289"/>
    </location>
    <ligand>
        <name>3-phosphoshikimate</name>
        <dbReference type="ChEBI" id="CHEBI:145989"/>
    </ligand>
</feature>
<feature type="binding site" evidence="7">
    <location>
        <position position="27"/>
    </location>
    <ligand>
        <name>3-phosphoshikimate</name>
        <dbReference type="ChEBI" id="CHEBI:145989"/>
    </ligand>
</feature>
<dbReference type="Gene3D" id="3.65.10.10">
    <property type="entry name" value="Enolpyruvate transferase domain"/>
    <property type="match status" value="3"/>
</dbReference>
<feature type="domain" description="Enolpyruvate transferase" evidence="8">
    <location>
        <begin position="61"/>
        <end position="401"/>
    </location>
</feature>
<dbReference type="PANTHER" id="PTHR21090">
    <property type="entry name" value="AROM/DEHYDROQUINATE SYNTHASE"/>
    <property type="match status" value="1"/>
</dbReference>
<feature type="binding site" evidence="7">
    <location>
        <position position="22"/>
    </location>
    <ligand>
        <name>phosphoenolpyruvate</name>
        <dbReference type="ChEBI" id="CHEBI:58702"/>
    </ligand>
</feature>
<feature type="binding site" evidence="7">
    <location>
        <position position="144"/>
    </location>
    <ligand>
        <name>3-phosphoshikimate</name>
        <dbReference type="ChEBI" id="CHEBI:145989"/>
    </ligand>
</feature>
<dbReference type="InterPro" id="IPR036968">
    <property type="entry name" value="Enolpyruvate_Tfrase_sf"/>
</dbReference>
<name>A0A399D8D4_9BACT</name>
<dbReference type="HAMAP" id="MF_00210">
    <property type="entry name" value="EPSP_synth"/>
    <property type="match status" value="1"/>
</dbReference>
<dbReference type="GO" id="GO:0008652">
    <property type="term" value="P:amino acid biosynthetic process"/>
    <property type="evidence" value="ECO:0007669"/>
    <property type="project" value="UniProtKB-KW"/>
</dbReference>
<feature type="binding site" evidence="7">
    <location>
        <position position="392"/>
    </location>
    <ligand>
        <name>phosphoenolpyruvate</name>
        <dbReference type="ChEBI" id="CHEBI:58702"/>
    </ligand>
</feature>
<dbReference type="InterPro" id="IPR013792">
    <property type="entry name" value="RNA3'P_cycl/enolpyr_Trfase_a/b"/>
</dbReference>
<dbReference type="AlphaFoldDB" id="A0A399D8D4"/>
<feature type="active site" description="Proton acceptor" evidence="7">
    <location>
        <position position="289"/>
    </location>
</feature>
<dbReference type="Pfam" id="PF00275">
    <property type="entry name" value="EPSP_synthase"/>
    <property type="match status" value="1"/>
</dbReference>
<comment type="subcellular location">
    <subcellularLocation>
        <location evidence="7">Cytoplasm</location>
    </subcellularLocation>
</comment>
<feature type="binding site" evidence="7">
    <location>
        <position position="172"/>
    </location>
    <ligand>
        <name>3-phosphoshikimate</name>
        <dbReference type="ChEBI" id="CHEBI:145989"/>
    </ligand>
</feature>
<evidence type="ECO:0000313" key="9">
    <source>
        <dbReference type="EMBL" id="RIH66732.1"/>
    </source>
</evidence>
<evidence type="ECO:0000256" key="5">
    <source>
        <dbReference type="ARBA" id="ARBA00023141"/>
    </source>
</evidence>
<keyword evidence="5 7" id="KW-0057">Aromatic amino acid biosynthesis</keyword>
<comment type="catalytic activity">
    <reaction evidence="6">
        <text>3-phosphoshikimate + phosphoenolpyruvate = 5-O-(1-carboxyvinyl)-3-phosphoshikimate + phosphate</text>
        <dbReference type="Rhea" id="RHEA:21256"/>
        <dbReference type="ChEBI" id="CHEBI:43474"/>
        <dbReference type="ChEBI" id="CHEBI:57701"/>
        <dbReference type="ChEBI" id="CHEBI:58702"/>
        <dbReference type="ChEBI" id="CHEBI:145989"/>
        <dbReference type="EC" id="2.5.1.19"/>
    </reaction>
    <physiologicalReaction direction="left-to-right" evidence="6">
        <dbReference type="Rhea" id="RHEA:21257"/>
    </physiologicalReaction>
</comment>
<keyword evidence="10" id="KW-1185">Reference proteome</keyword>
<reference evidence="9 10" key="1">
    <citation type="journal article" date="2015" name="Int. J. Syst. Evol. Microbiol.">
        <title>Mariniphaga sediminis sp. nov., isolated from coastal sediment.</title>
        <authorList>
            <person name="Wang F.Q."/>
            <person name="Shen Q.Y."/>
            <person name="Chen G.J."/>
            <person name="Du Z.J."/>
        </authorList>
    </citation>
    <scope>NUCLEOTIDE SEQUENCE [LARGE SCALE GENOMIC DNA]</scope>
    <source>
        <strain evidence="9 10">SY21</strain>
    </source>
</reference>
<feature type="binding site" evidence="7">
    <location>
        <position position="146"/>
    </location>
    <ligand>
        <name>phosphoenolpyruvate</name>
        <dbReference type="ChEBI" id="CHEBI:58702"/>
    </ligand>
</feature>
<feature type="binding site" evidence="7">
    <location>
        <position position="367"/>
    </location>
    <ligand>
        <name>phosphoenolpyruvate</name>
        <dbReference type="ChEBI" id="CHEBI:58702"/>
    </ligand>
</feature>
<keyword evidence="3 7" id="KW-0028">Amino-acid biosynthesis</keyword>
<evidence type="ECO:0000256" key="6">
    <source>
        <dbReference type="ARBA" id="ARBA00044633"/>
    </source>
</evidence>
<dbReference type="EC" id="2.5.1.19" evidence="7"/>
<dbReference type="OrthoDB" id="9809920at2"/>
<dbReference type="PROSITE" id="PS00885">
    <property type="entry name" value="EPSP_SYNTHASE_2"/>
    <property type="match status" value="1"/>
</dbReference>
<feature type="binding site" evidence="7">
    <location>
        <position position="320"/>
    </location>
    <ligand>
        <name>phosphoenolpyruvate</name>
        <dbReference type="ChEBI" id="CHEBI:58702"/>
    </ligand>
</feature>
<dbReference type="GO" id="GO:0009423">
    <property type="term" value="P:chorismate biosynthetic process"/>
    <property type="evidence" value="ECO:0007669"/>
    <property type="project" value="UniProtKB-UniRule"/>
</dbReference>
<feature type="binding site" evidence="7">
    <location>
        <position position="23"/>
    </location>
    <ligand>
        <name>3-phosphoshikimate</name>
        <dbReference type="ChEBI" id="CHEBI:145989"/>
    </ligand>
</feature>